<keyword evidence="2" id="KW-1185">Reference proteome</keyword>
<dbReference type="EMBL" id="JBEPNW010000002">
    <property type="protein sequence ID" value="MET3866257.1"/>
    <property type="molecule type" value="Genomic_DNA"/>
</dbReference>
<protein>
    <submittedName>
        <fullName evidence="1">Uncharacterized protein</fullName>
    </submittedName>
</protein>
<dbReference type="Proteomes" id="UP001549119">
    <property type="component" value="Unassembled WGS sequence"/>
</dbReference>
<reference evidence="1 2" key="1">
    <citation type="submission" date="2024-06" db="EMBL/GenBank/DDBJ databases">
        <title>Genomics of switchgrass bacterial isolates.</title>
        <authorList>
            <person name="Shade A."/>
        </authorList>
    </citation>
    <scope>NUCLEOTIDE SEQUENCE [LARGE SCALE GENOMIC DNA]</scope>
    <source>
        <strain evidence="1 2">PvP084</strain>
    </source>
</reference>
<evidence type="ECO:0000313" key="1">
    <source>
        <dbReference type="EMBL" id="MET3866257.1"/>
    </source>
</evidence>
<organism evidence="1 2">
    <name type="scientific">Methylobacterium radiotolerans</name>
    <dbReference type="NCBI Taxonomy" id="31998"/>
    <lineage>
        <taxon>Bacteria</taxon>
        <taxon>Pseudomonadati</taxon>
        <taxon>Pseudomonadota</taxon>
        <taxon>Alphaproteobacteria</taxon>
        <taxon>Hyphomicrobiales</taxon>
        <taxon>Methylobacteriaceae</taxon>
        <taxon>Methylobacterium</taxon>
    </lineage>
</organism>
<proteinExistence type="predicted"/>
<comment type="caution">
    <text evidence="1">The sequence shown here is derived from an EMBL/GenBank/DDBJ whole genome shotgun (WGS) entry which is preliminary data.</text>
</comment>
<name>A0ABV2NIF7_9HYPH</name>
<accession>A0ABV2NIF7</accession>
<sequence length="133" mass="14778">MSLAAQSVPFFRVYREVTLALYTTLVEELCSSPGLPYQFATTLEDIGQGFMKLTDRVNGELERRSLLDREVEAEHTVEAKIEAFLARTFVTHRDPLSNMPGEAANAGLDRALVEQALKIALTMTHDLPVVQPS</sequence>
<gene>
    <name evidence="1" type="ORF">ABIC20_003566</name>
</gene>
<dbReference type="RefSeq" id="WP_043074353.1">
    <property type="nucleotide sequence ID" value="NZ_JBEPNV010000001.1"/>
</dbReference>
<evidence type="ECO:0000313" key="2">
    <source>
        <dbReference type="Proteomes" id="UP001549119"/>
    </source>
</evidence>